<evidence type="ECO:0000313" key="2">
    <source>
        <dbReference type="Proteomes" id="UP000030645"/>
    </source>
</evidence>
<sequence length="146" mass="16331">MDLASRVTESLDSFWFFSNVLSSTASETLVLFEPVTEEILKPVSETPSVAVVVVDEVGPAMSLENGGRGNDVKRGLRSKRKSRKILGEIDLGFDDIVRGTKFHYCGYCQKLGCLYDHYKNMPPLHDNIAMKEHLKSWAYAVACTVR</sequence>
<dbReference type="PANTHER" id="PTHR33785:SF8">
    <property type="entry name" value="BZIP DOMAIN-CONTAINING PROTEIN"/>
    <property type="match status" value="1"/>
</dbReference>
<gene>
    <name evidence="1" type="ORF">L484_005804</name>
</gene>
<accession>W9RDI8</accession>
<protein>
    <submittedName>
        <fullName evidence="1">Uncharacterized protein</fullName>
    </submittedName>
</protein>
<dbReference type="Proteomes" id="UP000030645">
    <property type="component" value="Unassembled WGS sequence"/>
</dbReference>
<proteinExistence type="predicted"/>
<keyword evidence="2" id="KW-1185">Reference proteome</keyword>
<organism evidence="1 2">
    <name type="scientific">Morus notabilis</name>
    <dbReference type="NCBI Taxonomy" id="981085"/>
    <lineage>
        <taxon>Eukaryota</taxon>
        <taxon>Viridiplantae</taxon>
        <taxon>Streptophyta</taxon>
        <taxon>Embryophyta</taxon>
        <taxon>Tracheophyta</taxon>
        <taxon>Spermatophyta</taxon>
        <taxon>Magnoliopsida</taxon>
        <taxon>eudicotyledons</taxon>
        <taxon>Gunneridae</taxon>
        <taxon>Pentapetalae</taxon>
        <taxon>rosids</taxon>
        <taxon>fabids</taxon>
        <taxon>Rosales</taxon>
        <taxon>Moraceae</taxon>
        <taxon>Moreae</taxon>
        <taxon>Morus</taxon>
    </lineage>
</organism>
<dbReference type="AlphaFoldDB" id="W9RDI8"/>
<reference evidence="2" key="1">
    <citation type="submission" date="2013-01" db="EMBL/GenBank/DDBJ databases">
        <title>Draft Genome Sequence of a Mulberry Tree, Morus notabilis C.K. Schneid.</title>
        <authorList>
            <person name="He N."/>
            <person name="Zhao S."/>
        </authorList>
    </citation>
    <scope>NUCLEOTIDE SEQUENCE</scope>
</reference>
<dbReference type="PANTHER" id="PTHR33785">
    <property type="entry name" value="OS06G0550800 PROTEIN"/>
    <property type="match status" value="1"/>
</dbReference>
<evidence type="ECO:0000313" key="1">
    <source>
        <dbReference type="EMBL" id="EXB84040.1"/>
    </source>
</evidence>
<dbReference type="EMBL" id="KE344890">
    <property type="protein sequence ID" value="EXB84040.1"/>
    <property type="molecule type" value="Genomic_DNA"/>
</dbReference>
<name>W9RDI8_9ROSA</name>